<sequence>MKMSSKTIAFIYFGLALLFIFLAIQNVNVNGWDIWTFLFAGIAAIDLMVGVRFYRMQPK</sequence>
<proteinExistence type="predicted"/>
<reference evidence="3" key="1">
    <citation type="journal article" date="2019" name="Int. J. Syst. Evol. Microbiol.">
        <title>The Global Catalogue of Microorganisms (GCM) 10K type strain sequencing project: providing services to taxonomists for standard genome sequencing and annotation.</title>
        <authorList>
            <consortium name="The Broad Institute Genomics Platform"/>
            <consortium name="The Broad Institute Genome Sequencing Center for Infectious Disease"/>
            <person name="Wu L."/>
            <person name="Ma J."/>
        </authorList>
    </citation>
    <scope>NUCLEOTIDE SEQUENCE [LARGE SCALE GENOMIC DNA]</scope>
    <source>
        <strain evidence="3">CGMCC 1.15790</strain>
    </source>
</reference>
<keyword evidence="1" id="KW-1133">Transmembrane helix</keyword>
<name>A0ABW0U8H4_9BACI</name>
<dbReference type="InterPro" id="IPR025426">
    <property type="entry name" value="DUF4305"/>
</dbReference>
<keyword evidence="3" id="KW-1185">Reference proteome</keyword>
<gene>
    <name evidence="2" type="ORF">ACFPTR_06390</name>
</gene>
<feature type="transmembrane region" description="Helical" evidence="1">
    <location>
        <begin position="7"/>
        <end position="28"/>
    </location>
</feature>
<dbReference type="EMBL" id="JBHSPF010000024">
    <property type="protein sequence ID" value="MFC5628524.1"/>
    <property type="molecule type" value="Genomic_DNA"/>
</dbReference>
<evidence type="ECO:0000313" key="2">
    <source>
        <dbReference type="EMBL" id="MFC5628524.1"/>
    </source>
</evidence>
<evidence type="ECO:0000256" key="1">
    <source>
        <dbReference type="SAM" id="Phobius"/>
    </source>
</evidence>
<dbReference type="RefSeq" id="WP_270897836.1">
    <property type="nucleotide sequence ID" value="NZ_JBHSPF010000024.1"/>
</dbReference>
<evidence type="ECO:0000313" key="3">
    <source>
        <dbReference type="Proteomes" id="UP001596143"/>
    </source>
</evidence>
<feature type="transmembrane region" description="Helical" evidence="1">
    <location>
        <begin position="34"/>
        <end position="54"/>
    </location>
</feature>
<dbReference type="Proteomes" id="UP001596143">
    <property type="component" value="Unassembled WGS sequence"/>
</dbReference>
<keyword evidence="1" id="KW-0812">Transmembrane</keyword>
<organism evidence="2 3">
    <name type="scientific">Aliibacillus thermotolerans</name>
    <dbReference type="NCBI Taxonomy" id="1834418"/>
    <lineage>
        <taxon>Bacteria</taxon>
        <taxon>Bacillati</taxon>
        <taxon>Bacillota</taxon>
        <taxon>Bacilli</taxon>
        <taxon>Bacillales</taxon>
        <taxon>Bacillaceae</taxon>
        <taxon>Aliibacillus</taxon>
    </lineage>
</organism>
<comment type="caution">
    <text evidence="2">The sequence shown here is derived from an EMBL/GenBank/DDBJ whole genome shotgun (WGS) entry which is preliminary data.</text>
</comment>
<dbReference type="Pfam" id="PF14146">
    <property type="entry name" value="DUF4305"/>
    <property type="match status" value="1"/>
</dbReference>
<accession>A0ABW0U8H4</accession>
<protein>
    <submittedName>
        <fullName evidence="2">YdiK family protein</fullName>
    </submittedName>
</protein>
<keyword evidence="1" id="KW-0472">Membrane</keyword>